<dbReference type="InterPro" id="IPR028259">
    <property type="entry name" value="AP2-like_int_N"/>
</dbReference>
<accession>A0ABT9WS19</accession>
<dbReference type="Proteomes" id="UP001223586">
    <property type="component" value="Unassembled WGS sequence"/>
</dbReference>
<proteinExistence type="predicted"/>
<organism evidence="2 3">
    <name type="scientific">Bacillus chungangensis</name>
    <dbReference type="NCBI Taxonomy" id="587633"/>
    <lineage>
        <taxon>Bacteria</taxon>
        <taxon>Bacillati</taxon>
        <taxon>Bacillota</taxon>
        <taxon>Bacilli</taxon>
        <taxon>Bacillales</taxon>
        <taxon>Bacillaceae</taxon>
        <taxon>Bacillus</taxon>
    </lineage>
</organism>
<feature type="domain" description="AP2-like integrase N-terminal" evidence="1">
    <location>
        <begin position="11"/>
        <end position="48"/>
    </location>
</feature>
<sequence length="68" mass="7994">MQLSDFTNVGYFKVRYKDMYGRSKQKLKRGFKKRKDAITTEAEFIASTKDIFTDEVTVDEVFEHTSNC</sequence>
<evidence type="ECO:0000313" key="3">
    <source>
        <dbReference type="Proteomes" id="UP001223586"/>
    </source>
</evidence>
<evidence type="ECO:0000313" key="2">
    <source>
        <dbReference type="EMBL" id="MDQ0175966.1"/>
    </source>
</evidence>
<dbReference type="EMBL" id="JAUSTT010000009">
    <property type="protein sequence ID" value="MDQ0175966.1"/>
    <property type="molecule type" value="Genomic_DNA"/>
</dbReference>
<dbReference type="Pfam" id="PF14657">
    <property type="entry name" value="Arm-DNA-bind_4"/>
    <property type="match status" value="1"/>
</dbReference>
<evidence type="ECO:0000259" key="1">
    <source>
        <dbReference type="Pfam" id="PF14657"/>
    </source>
</evidence>
<gene>
    <name evidence="2" type="ORF">J2S08_001802</name>
</gene>
<reference evidence="2 3" key="1">
    <citation type="submission" date="2023-07" db="EMBL/GenBank/DDBJ databases">
        <title>Genomic Encyclopedia of Type Strains, Phase IV (KMG-IV): sequencing the most valuable type-strain genomes for metagenomic binning, comparative biology and taxonomic classification.</title>
        <authorList>
            <person name="Goeker M."/>
        </authorList>
    </citation>
    <scope>NUCLEOTIDE SEQUENCE [LARGE SCALE GENOMIC DNA]</scope>
    <source>
        <strain evidence="2 3">DSM 23837</strain>
    </source>
</reference>
<protein>
    <recommendedName>
        <fullName evidence="1">AP2-like integrase N-terminal domain-containing protein</fullName>
    </recommendedName>
</protein>
<comment type="caution">
    <text evidence="2">The sequence shown here is derived from an EMBL/GenBank/DDBJ whole genome shotgun (WGS) entry which is preliminary data.</text>
</comment>
<keyword evidence="3" id="KW-1185">Reference proteome</keyword>
<dbReference type="RefSeq" id="WP_307228728.1">
    <property type="nucleotide sequence ID" value="NZ_JAUSTT010000009.1"/>
</dbReference>
<name>A0ABT9WS19_9BACI</name>